<evidence type="ECO:0000313" key="2">
    <source>
        <dbReference type="EMBL" id="KAG8227607.1"/>
    </source>
</evidence>
<protein>
    <submittedName>
        <fullName evidence="2">Uncharacterized protein</fullName>
    </submittedName>
</protein>
<feature type="non-terminal residue" evidence="2">
    <location>
        <position position="305"/>
    </location>
</feature>
<feature type="compositionally biased region" description="Low complexity" evidence="1">
    <location>
        <begin position="162"/>
        <end position="219"/>
    </location>
</feature>
<dbReference type="EMBL" id="KZ308329">
    <property type="protein sequence ID" value="KAG8227607.1"/>
    <property type="molecule type" value="Genomic_DNA"/>
</dbReference>
<sequence>MRTLSYNEGDPPFCTSLSQTRPVSSIASTLSSSKILGASMVPTSTSQSAVATSSSSTSTASRMVTVSTSPVPVKITVTSTTAWSTSATTTTSSGSAQKVIIVSSSGSCGSPSILHRSLSVPMVKTVSSSQSSSSAVSSVSSSGSTSISSALSRGPTSYIINSSGGQVSSQSGTVVTISTSSSNENSAGSSNRNLDGSSASASSSTVSILGSASSGSGSSIPSTNMIHKLRPKPQSVSIGSISRPRTGPIVIPVTPNTHHPLHQTLTCAGTPTAVQQQKPKSLLGVHTVKQEVTGCTVSALGKSQG</sequence>
<reference evidence="2" key="2">
    <citation type="submission" date="2017-10" db="EMBL/GenBank/DDBJ databases">
        <title>Ladona fulva Genome sequencing and assembly.</title>
        <authorList>
            <person name="Murali S."/>
            <person name="Richards S."/>
            <person name="Bandaranaike D."/>
            <person name="Bellair M."/>
            <person name="Blankenburg K."/>
            <person name="Chao H."/>
            <person name="Dinh H."/>
            <person name="Doddapaneni H."/>
            <person name="Dugan-Rocha S."/>
            <person name="Elkadiri S."/>
            <person name="Gnanaolivu R."/>
            <person name="Hernandez B."/>
            <person name="Skinner E."/>
            <person name="Javaid M."/>
            <person name="Lee S."/>
            <person name="Li M."/>
            <person name="Ming W."/>
            <person name="Munidasa M."/>
            <person name="Muniz J."/>
            <person name="Nguyen L."/>
            <person name="Hughes D."/>
            <person name="Osuji N."/>
            <person name="Pu L.-L."/>
            <person name="Puazo M."/>
            <person name="Qu C."/>
            <person name="Quiroz J."/>
            <person name="Raj R."/>
            <person name="Weissenberger G."/>
            <person name="Xin Y."/>
            <person name="Zou X."/>
            <person name="Han Y."/>
            <person name="Worley K."/>
            <person name="Muzny D."/>
            <person name="Gibbs R."/>
        </authorList>
    </citation>
    <scope>NUCLEOTIDE SEQUENCE</scope>
    <source>
        <strain evidence="2">Sampled in the wild</strain>
    </source>
</reference>
<name>A0A8K0K4M6_LADFU</name>
<proteinExistence type="predicted"/>
<keyword evidence="3" id="KW-1185">Reference proteome</keyword>
<reference evidence="2" key="1">
    <citation type="submission" date="2013-04" db="EMBL/GenBank/DDBJ databases">
        <authorList>
            <person name="Qu J."/>
            <person name="Murali S.C."/>
            <person name="Bandaranaike D."/>
            <person name="Bellair M."/>
            <person name="Blankenburg K."/>
            <person name="Chao H."/>
            <person name="Dinh H."/>
            <person name="Doddapaneni H."/>
            <person name="Downs B."/>
            <person name="Dugan-Rocha S."/>
            <person name="Elkadiri S."/>
            <person name="Gnanaolivu R.D."/>
            <person name="Hernandez B."/>
            <person name="Javaid M."/>
            <person name="Jayaseelan J.C."/>
            <person name="Lee S."/>
            <person name="Li M."/>
            <person name="Ming W."/>
            <person name="Munidasa M."/>
            <person name="Muniz J."/>
            <person name="Nguyen L."/>
            <person name="Ongeri F."/>
            <person name="Osuji N."/>
            <person name="Pu L.-L."/>
            <person name="Puazo M."/>
            <person name="Qu C."/>
            <person name="Quiroz J."/>
            <person name="Raj R."/>
            <person name="Weissenberger G."/>
            <person name="Xin Y."/>
            <person name="Zou X."/>
            <person name="Han Y."/>
            <person name="Richards S."/>
            <person name="Worley K."/>
            <person name="Muzny D."/>
            <person name="Gibbs R."/>
        </authorList>
    </citation>
    <scope>NUCLEOTIDE SEQUENCE</scope>
    <source>
        <strain evidence="2">Sampled in the wild</strain>
    </source>
</reference>
<accession>A0A8K0K4M6</accession>
<evidence type="ECO:0000313" key="3">
    <source>
        <dbReference type="Proteomes" id="UP000792457"/>
    </source>
</evidence>
<feature type="region of interest" description="Disordered" evidence="1">
    <location>
        <begin position="162"/>
        <end position="243"/>
    </location>
</feature>
<organism evidence="2 3">
    <name type="scientific">Ladona fulva</name>
    <name type="common">Scarce chaser dragonfly</name>
    <name type="synonym">Libellula fulva</name>
    <dbReference type="NCBI Taxonomy" id="123851"/>
    <lineage>
        <taxon>Eukaryota</taxon>
        <taxon>Metazoa</taxon>
        <taxon>Ecdysozoa</taxon>
        <taxon>Arthropoda</taxon>
        <taxon>Hexapoda</taxon>
        <taxon>Insecta</taxon>
        <taxon>Pterygota</taxon>
        <taxon>Palaeoptera</taxon>
        <taxon>Odonata</taxon>
        <taxon>Epiprocta</taxon>
        <taxon>Anisoptera</taxon>
        <taxon>Libelluloidea</taxon>
        <taxon>Libellulidae</taxon>
        <taxon>Ladona</taxon>
    </lineage>
</organism>
<gene>
    <name evidence="2" type="ORF">J437_LFUL016800</name>
</gene>
<comment type="caution">
    <text evidence="2">The sequence shown here is derived from an EMBL/GenBank/DDBJ whole genome shotgun (WGS) entry which is preliminary data.</text>
</comment>
<dbReference type="AlphaFoldDB" id="A0A8K0K4M6"/>
<dbReference type="Proteomes" id="UP000792457">
    <property type="component" value="Unassembled WGS sequence"/>
</dbReference>
<evidence type="ECO:0000256" key="1">
    <source>
        <dbReference type="SAM" id="MobiDB-lite"/>
    </source>
</evidence>